<protein>
    <submittedName>
        <fullName evidence="10">Putative ABC transport system permease protein</fullName>
    </submittedName>
</protein>
<keyword evidence="4 7" id="KW-1133">Transmembrane helix</keyword>
<feature type="transmembrane region" description="Helical" evidence="7">
    <location>
        <begin position="419"/>
        <end position="440"/>
    </location>
</feature>
<keyword evidence="5 7" id="KW-0472">Membrane</keyword>
<proteinExistence type="inferred from homology"/>
<comment type="subcellular location">
    <subcellularLocation>
        <location evidence="1">Cell membrane</location>
        <topology evidence="1">Multi-pass membrane protein</topology>
    </subcellularLocation>
</comment>
<dbReference type="PANTHER" id="PTHR30572:SF4">
    <property type="entry name" value="ABC TRANSPORTER PERMEASE YTRF"/>
    <property type="match status" value="1"/>
</dbReference>
<feature type="transmembrane region" description="Helical" evidence="7">
    <location>
        <begin position="21"/>
        <end position="40"/>
    </location>
</feature>
<evidence type="ECO:0000259" key="8">
    <source>
        <dbReference type="Pfam" id="PF02687"/>
    </source>
</evidence>
<comment type="similarity">
    <text evidence="6">Belongs to the ABC-4 integral membrane protein family.</text>
</comment>
<dbReference type="PANTHER" id="PTHR30572">
    <property type="entry name" value="MEMBRANE COMPONENT OF TRANSPORTER-RELATED"/>
    <property type="match status" value="1"/>
</dbReference>
<dbReference type="STRING" id="1120995.SAMN02745245_00510"/>
<sequence>MKNYLDLVSISAKKNRRKNTMTIICIVLAVFLVSAIFGMADMEIRSQKIQIIKDEGNWHYGFNVDQSDAEMISLRPDVKSSGLYSQMLENQGYLIGDKKISIVGMDKEPFENIFDLKIVEGKYPENDDEILISENAKRGLKSSIGDSVILSSPSGGAINFTVVGFMESTSLNLADDFYGAWLTSNSFAKNITEGVKQSKFLVQFSPYSNMKKNLSEIKDSYNLSDSQVEGNTKLLGILGQSDHNYALQLYTVAFVLFVLVMLSGIIMITNSLNTNVIQRTEFFGLMRCLGATDKQVMKFVRKEALNWCKIAIPIGVLMSVVVVWALCGVLRFASPRYFSEMPIFGVSVVGIVLGVVVGVLTVLLAAQSPAKKASKVSPLMAIRGNANNIKAVKKAANTKLFNVETALGIEHAKSNKKNFILMVSSFSLSIILFLAFSSIIDFMNHGVKPIRPSSPDFSIISRENSLINVDLVRELEEIKGVKKVYGLMNDSDITAVINNREVEISLNSYEKNRINWAKRDLLKGSLSDVENGGVLIVKDRENAFKVGDSVNLKVNGNIFDLKVVGLLSSADLYSEQEILICSEDTFKKLTGKSGYSVIDIQFNRDVTDGDIEEIHEIAGEYVDYSDLREGKSEAKGAYYSMLLFIYGFIAVISLITVFNINNSVSMSVSARTKQYGFMRAVGMSDKQLLKMVASETLTYSIVGSIVGCAVGVTINKYLFKNMVTAYWGTPWTLPLTEISVIVLIVIGASIVAIYSPYNRIKKMSIVETIRAE</sequence>
<dbReference type="InterPro" id="IPR050250">
    <property type="entry name" value="Macrolide_Exporter_MacB"/>
</dbReference>
<gene>
    <name evidence="10" type="ORF">SAMN02745245_00510</name>
</gene>
<dbReference type="GO" id="GO:0005886">
    <property type="term" value="C:plasma membrane"/>
    <property type="evidence" value="ECO:0007669"/>
    <property type="project" value="UniProtKB-SubCell"/>
</dbReference>
<evidence type="ECO:0000313" key="10">
    <source>
        <dbReference type="EMBL" id="SHH09298.1"/>
    </source>
</evidence>
<dbReference type="InterPro" id="IPR025857">
    <property type="entry name" value="MacB_PCD"/>
</dbReference>
<dbReference type="AlphaFoldDB" id="A0A1M5Q5M4"/>
<evidence type="ECO:0000313" key="11">
    <source>
        <dbReference type="Proteomes" id="UP000184032"/>
    </source>
</evidence>
<evidence type="ECO:0000256" key="4">
    <source>
        <dbReference type="ARBA" id="ARBA00022989"/>
    </source>
</evidence>
<dbReference type="EMBL" id="FQXI01000002">
    <property type="protein sequence ID" value="SHH09298.1"/>
    <property type="molecule type" value="Genomic_DNA"/>
</dbReference>
<feature type="transmembrane region" description="Helical" evidence="7">
    <location>
        <begin position="247"/>
        <end position="269"/>
    </location>
</feature>
<evidence type="ECO:0000256" key="1">
    <source>
        <dbReference type="ARBA" id="ARBA00004651"/>
    </source>
</evidence>
<dbReference type="GO" id="GO:0022857">
    <property type="term" value="F:transmembrane transporter activity"/>
    <property type="evidence" value="ECO:0007669"/>
    <property type="project" value="TreeGrafter"/>
</dbReference>
<dbReference type="Pfam" id="PF02687">
    <property type="entry name" value="FtsX"/>
    <property type="match status" value="2"/>
</dbReference>
<dbReference type="RefSeq" id="WP_073183458.1">
    <property type="nucleotide sequence ID" value="NZ_FQXI01000002.1"/>
</dbReference>
<feature type="transmembrane region" description="Helical" evidence="7">
    <location>
        <begin position="343"/>
        <end position="366"/>
    </location>
</feature>
<feature type="domain" description="ABC3 transporter permease C-terminal" evidence="8">
    <location>
        <begin position="648"/>
        <end position="765"/>
    </location>
</feature>
<feature type="domain" description="MacB-like periplasmic core" evidence="9">
    <location>
        <begin position="21"/>
        <end position="217"/>
    </location>
</feature>
<feature type="transmembrane region" description="Helical" evidence="7">
    <location>
        <begin position="307"/>
        <end position="331"/>
    </location>
</feature>
<evidence type="ECO:0000259" key="9">
    <source>
        <dbReference type="Pfam" id="PF12704"/>
    </source>
</evidence>
<organism evidence="10 11">
    <name type="scientific">Anaerosphaera aminiphila DSM 21120</name>
    <dbReference type="NCBI Taxonomy" id="1120995"/>
    <lineage>
        <taxon>Bacteria</taxon>
        <taxon>Bacillati</taxon>
        <taxon>Bacillota</taxon>
        <taxon>Tissierellia</taxon>
        <taxon>Tissierellales</taxon>
        <taxon>Peptoniphilaceae</taxon>
        <taxon>Anaerosphaera</taxon>
    </lineage>
</organism>
<evidence type="ECO:0000256" key="6">
    <source>
        <dbReference type="ARBA" id="ARBA00038076"/>
    </source>
</evidence>
<evidence type="ECO:0000256" key="5">
    <source>
        <dbReference type="ARBA" id="ARBA00023136"/>
    </source>
</evidence>
<feature type="transmembrane region" description="Helical" evidence="7">
    <location>
        <begin position="637"/>
        <end position="661"/>
    </location>
</feature>
<keyword evidence="3 7" id="KW-0812">Transmembrane</keyword>
<dbReference type="Proteomes" id="UP000184032">
    <property type="component" value="Unassembled WGS sequence"/>
</dbReference>
<evidence type="ECO:0000256" key="7">
    <source>
        <dbReference type="SAM" id="Phobius"/>
    </source>
</evidence>
<evidence type="ECO:0000256" key="2">
    <source>
        <dbReference type="ARBA" id="ARBA00022475"/>
    </source>
</evidence>
<dbReference type="Pfam" id="PF12704">
    <property type="entry name" value="MacB_PCD"/>
    <property type="match status" value="1"/>
</dbReference>
<accession>A0A1M5Q5M4</accession>
<reference evidence="10 11" key="1">
    <citation type="submission" date="2016-11" db="EMBL/GenBank/DDBJ databases">
        <authorList>
            <person name="Jaros S."/>
            <person name="Januszkiewicz K."/>
            <person name="Wedrychowicz H."/>
        </authorList>
    </citation>
    <scope>NUCLEOTIDE SEQUENCE [LARGE SCALE GENOMIC DNA]</scope>
    <source>
        <strain evidence="10 11">DSM 21120</strain>
    </source>
</reference>
<name>A0A1M5Q5M4_9FIRM</name>
<keyword evidence="11" id="KW-1185">Reference proteome</keyword>
<dbReference type="InterPro" id="IPR003838">
    <property type="entry name" value="ABC3_permease_C"/>
</dbReference>
<keyword evidence="2" id="KW-1003">Cell membrane</keyword>
<feature type="transmembrane region" description="Helical" evidence="7">
    <location>
        <begin position="696"/>
        <end position="718"/>
    </location>
</feature>
<feature type="transmembrane region" description="Helical" evidence="7">
    <location>
        <begin position="738"/>
        <end position="757"/>
    </location>
</feature>
<evidence type="ECO:0000256" key="3">
    <source>
        <dbReference type="ARBA" id="ARBA00022692"/>
    </source>
</evidence>
<feature type="domain" description="ABC3 transporter permease C-terminal" evidence="8">
    <location>
        <begin position="255"/>
        <end position="377"/>
    </location>
</feature>
<dbReference type="OrthoDB" id="1694171at2"/>